<dbReference type="EMBL" id="CAFAAJ010000280">
    <property type="protein sequence ID" value="CAB4827897.1"/>
    <property type="molecule type" value="Genomic_DNA"/>
</dbReference>
<sequence>MPDSREAGLPFTVTMTSSSARPRMRAARFAVGGGTARGRLRVGPKRTVKLTWPVLSLAHGYLLFTR</sequence>
<reference evidence="1" key="1">
    <citation type="submission" date="2020-05" db="EMBL/GenBank/DDBJ databases">
        <authorList>
            <person name="Chiriac C."/>
            <person name="Salcher M."/>
            <person name="Ghai R."/>
            <person name="Kavagutti S V."/>
        </authorList>
    </citation>
    <scope>NUCLEOTIDE SEQUENCE</scope>
</reference>
<protein>
    <submittedName>
        <fullName evidence="1">Unannotated protein</fullName>
    </submittedName>
</protein>
<name>A0A6J7A4R1_9ZZZZ</name>
<accession>A0A6J7A4R1</accession>
<dbReference type="AlphaFoldDB" id="A0A6J7A4R1"/>
<proteinExistence type="predicted"/>
<evidence type="ECO:0000313" key="1">
    <source>
        <dbReference type="EMBL" id="CAB4827897.1"/>
    </source>
</evidence>
<gene>
    <name evidence="1" type="ORF">UFOPK3001_02595</name>
</gene>
<organism evidence="1">
    <name type="scientific">freshwater metagenome</name>
    <dbReference type="NCBI Taxonomy" id="449393"/>
    <lineage>
        <taxon>unclassified sequences</taxon>
        <taxon>metagenomes</taxon>
        <taxon>ecological metagenomes</taxon>
    </lineage>
</organism>